<reference evidence="2 3" key="1">
    <citation type="submission" date="2018-10" db="EMBL/GenBank/DDBJ databases">
        <title>The genome of Lysobacter enzymogenes OH11.</title>
        <authorList>
            <person name="Liu F."/>
            <person name="Zhao Y."/>
            <person name="Qian G."/>
            <person name="Chen Y."/>
            <person name="Xu H."/>
        </authorList>
    </citation>
    <scope>NUCLEOTIDE SEQUENCE [LARGE SCALE GENOMIC DNA]</scope>
    <source>
        <strain evidence="2 3">OH11</strain>
    </source>
</reference>
<evidence type="ECO:0000313" key="3">
    <source>
        <dbReference type="Proteomes" id="UP000275910"/>
    </source>
</evidence>
<proteinExistence type="predicted"/>
<evidence type="ECO:0000256" key="1">
    <source>
        <dbReference type="SAM" id="SignalP"/>
    </source>
</evidence>
<evidence type="ECO:0008006" key="4">
    <source>
        <dbReference type="Google" id="ProtNLM"/>
    </source>
</evidence>
<keyword evidence="1" id="KW-0732">Signal</keyword>
<dbReference type="PROSITE" id="PS51257">
    <property type="entry name" value="PROKAR_LIPOPROTEIN"/>
    <property type="match status" value="1"/>
</dbReference>
<comment type="caution">
    <text evidence="2">The sequence shown here is derived from an EMBL/GenBank/DDBJ whole genome shotgun (WGS) entry which is preliminary data.</text>
</comment>
<organism evidence="2 3">
    <name type="scientific">Lysobacter enzymogenes</name>
    <dbReference type="NCBI Taxonomy" id="69"/>
    <lineage>
        <taxon>Bacteria</taxon>
        <taxon>Pseudomonadati</taxon>
        <taxon>Pseudomonadota</taxon>
        <taxon>Gammaproteobacteria</taxon>
        <taxon>Lysobacterales</taxon>
        <taxon>Lysobacteraceae</taxon>
        <taxon>Lysobacter</taxon>
    </lineage>
</organism>
<feature type="chain" id="PRO_5018015534" description="Lipoprotein" evidence="1">
    <location>
        <begin position="23"/>
        <end position="154"/>
    </location>
</feature>
<name>A0A3N2RME3_LYSEN</name>
<protein>
    <recommendedName>
        <fullName evidence="4">Lipoprotein</fullName>
    </recommendedName>
</protein>
<gene>
    <name evidence="2" type="ORF">D9T17_03050</name>
</gene>
<dbReference type="AlphaFoldDB" id="A0A3N2RME3"/>
<dbReference type="EMBL" id="RCTY01000010">
    <property type="protein sequence ID" value="ROU08642.1"/>
    <property type="molecule type" value="Genomic_DNA"/>
</dbReference>
<accession>A0A3N2RME3</accession>
<sequence>MRIHSAAAAALALALCACAAHAQQPTFPAPAFRGGNVDWQVMLKTQQDLSVVYQLKVPQADKPQRGGLGQRKAAYGEYLLVGEIGVEKTSMTVKIAQIPLGKTCKLDNGLMGDSYGRFTYSIEVVPQQAKPVSTKADHKPWPAKWYGCGNFTLD</sequence>
<dbReference type="Proteomes" id="UP000275910">
    <property type="component" value="Unassembled WGS sequence"/>
</dbReference>
<evidence type="ECO:0000313" key="2">
    <source>
        <dbReference type="EMBL" id="ROU08642.1"/>
    </source>
</evidence>
<feature type="signal peptide" evidence="1">
    <location>
        <begin position="1"/>
        <end position="22"/>
    </location>
</feature>
<dbReference type="RefSeq" id="WP_123646049.1">
    <property type="nucleotide sequence ID" value="NZ_RCTY01000010.1"/>
</dbReference>